<keyword evidence="2" id="KW-0378">Hydrolase</keyword>
<dbReference type="NCBIfam" id="NF004719">
    <property type="entry name" value="PRK06063.1"/>
    <property type="match status" value="1"/>
</dbReference>
<feature type="region of interest" description="Disordered" evidence="4">
    <location>
        <begin position="293"/>
        <end position="313"/>
    </location>
</feature>
<keyword evidence="1" id="KW-0540">Nuclease</keyword>
<evidence type="ECO:0000256" key="3">
    <source>
        <dbReference type="ARBA" id="ARBA00022839"/>
    </source>
</evidence>
<dbReference type="OrthoDB" id="190275at2"/>
<evidence type="ECO:0000259" key="6">
    <source>
        <dbReference type="SMART" id="SM00479"/>
    </source>
</evidence>
<evidence type="ECO:0000313" key="7">
    <source>
        <dbReference type="EMBL" id="TYC18873.1"/>
    </source>
</evidence>
<dbReference type="AlphaFoldDB" id="A0A5D0UMR6"/>
<evidence type="ECO:0000256" key="1">
    <source>
        <dbReference type="ARBA" id="ARBA00022722"/>
    </source>
</evidence>
<dbReference type="EMBL" id="VSFF01000001">
    <property type="protein sequence ID" value="TYC18873.1"/>
    <property type="molecule type" value="Genomic_DNA"/>
</dbReference>
<dbReference type="Pfam" id="PF00533">
    <property type="entry name" value="BRCT"/>
    <property type="match status" value="1"/>
</dbReference>
<dbReference type="GO" id="GO:0005829">
    <property type="term" value="C:cytosol"/>
    <property type="evidence" value="ECO:0007669"/>
    <property type="project" value="TreeGrafter"/>
</dbReference>
<comment type="caution">
    <text evidence="7">The sequence shown here is derived from an EMBL/GenBank/DDBJ whole genome shotgun (WGS) entry which is preliminary data.</text>
</comment>
<dbReference type="PANTHER" id="PTHR30231:SF4">
    <property type="entry name" value="PROTEIN NEN2"/>
    <property type="match status" value="1"/>
</dbReference>
<evidence type="ECO:0000313" key="8">
    <source>
        <dbReference type="Proteomes" id="UP000322634"/>
    </source>
</evidence>
<dbReference type="PANTHER" id="PTHR30231">
    <property type="entry name" value="DNA POLYMERASE III SUBUNIT EPSILON"/>
    <property type="match status" value="1"/>
</dbReference>
<dbReference type="CDD" id="cd06974">
    <property type="entry name" value="TerD_like"/>
    <property type="match status" value="1"/>
</dbReference>
<feature type="domain" description="Exonuclease" evidence="6">
    <location>
        <begin position="7"/>
        <end position="172"/>
    </location>
</feature>
<dbReference type="Proteomes" id="UP000322634">
    <property type="component" value="Unassembled WGS sequence"/>
</dbReference>
<name>A0A5D0UMR6_9ACTN</name>
<keyword evidence="3 7" id="KW-0269">Exonuclease</keyword>
<feature type="domain" description="BRCT" evidence="5">
    <location>
        <begin position="214"/>
        <end position="292"/>
    </location>
</feature>
<proteinExistence type="predicted"/>
<dbReference type="FunFam" id="3.30.420.10:FF:000045">
    <property type="entry name" value="3'-5' exonuclease DinG"/>
    <property type="match status" value="1"/>
</dbReference>
<dbReference type="Gene3D" id="3.40.50.10190">
    <property type="entry name" value="BRCT domain"/>
    <property type="match status" value="1"/>
</dbReference>
<dbReference type="InterPro" id="IPR012337">
    <property type="entry name" value="RNaseH-like_sf"/>
</dbReference>
<keyword evidence="8" id="KW-1185">Reference proteome</keyword>
<dbReference type="SUPFAM" id="SSF53098">
    <property type="entry name" value="Ribonuclease H-like"/>
    <property type="match status" value="1"/>
</dbReference>
<dbReference type="GO" id="GO:0003676">
    <property type="term" value="F:nucleic acid binding"/>
    <property type="evidence" value="ECO:0007669"/>
    <property type="project" value="InterPro"/>
</dbReference>
<dbReference type="Gene3D" id="3.30.420.10">
    <property type="entry name" value="Ribonuclease H-like superfamily/Ribonuclease H"/>
    <property type="match status" value="1"/>
</dbReference>
<dbReference type="GO" id="GO:0008408">
    <property type="term" value="F:3'-5' exonuclease activity"/>
    <property type="evidence" value="ECO:0007669"/>
    <property type="project" value="TreeGrafter"/>
</dbReference>
<dbReference type="Pfam" id="PF00929">
    <property type="entry name" value="RNase_T"/>
    <property type="match status" value="1"/>
</dbReference>
<dbReference type="SUPFAM" id="SSF52113">
    <property type="entry name" value="BRCT domain"/>
    <property type="match status" value="1"/>
</dbReference>
<evidence type="ECO:0000259" key="5">
    <source>
        <dbReference type="SMART" id="SM00292"/>
    </source>
</evidence>
<reference evidence="7 8" key="1">
    <citation type="submission" date="2019-08" db="EMBL/GenBank/DDBJ databases">
        <title>Actinomadura sp. nov. CYP1-5 isolated from mountain soil.</title>
        <authorList>
            <person name="Songsumanus A."/>
            <person name="Kuncharoen N."/>
            <person name="Kudo T."/>
            <person name="Yuki M."/>
            <person name="Igarashi Y."/>
            <person name="Tanasupawat S."/>
        </authorList>
    </citation>
    <scope>NUCLEOTIDE SEQUENCE [LARGE SCALE GENOMIC DNA]</scope>
    <source>
        <strain evidence="7 8">GKU157</strain>
    </source>
</reference>
<dbReference type="RefSeq" id="WP_148348244.1">
    <property type="nucleotide sequence ID" value="NZ_JBHSBF010000027.1"/>
</dbReference>
<dbReference type="InterPro" id="IPR001357">
    <property type="entry name" value="BRCT_dom"/>
</dbReference>
<organism evidence="7 8">
    <name type="scientific">Actinomadura syzygii</name>
    <dbReference type="NCBI Taxonomy" id="1427538"/>
    <lineage>
        <taxon>Bacteria</taxon>
        <taxon>Bacillati</taxon>
        <taxon>Actinomycetota</taxon>
        <taxon>Actinomycetes</taxon>
        <taxon>Streptosporangiales</taxon>
        <taxon>Thermomonosporaceae</taxon>
        <taxon>Actinomadura</taxon>
    </lineage>
</organism>
<dbReference type="InterPro" id="IPR036420">
    <property type="entry name" value="BRCT_dom_sf"/>
</dbReference>
<accession>A0A5D0UMR6</accession>
<dbReference type="InterPro" id="IPR003325">
    <property type="entry name" value="TerD"/>
</dbReference>
<dbReference type="Gene3D" id="2.60.60.30">
    <property type="entry name" value="sav2460 like domains"/>
    <property type="match status" value="1"/>
</dbReference>
<dbReference type="Pfam" id="PF02342">
    <property type="entry name" value="TerD"/>
    <property type="match status" value="1"/>
</dbReference>
<evidence type="ECO:0000256" key="2">
    <source>
        <dbReference type="ARBA" id="ARBA00022801"/>
    </source>
</evidence>
<dbReference type="CDD" id="cd06127">
    <property type="entry name" value="DEDDh"/>
    <property type="match status" value="1"/>
</dbReference>
<gene>
    <name evidence="7" type="ORF">FXF65_03845</name>
</gene>
<sequence>MLGYPSDWALVDVETSGFRPSEHRILSIALMAINADGRVTGQFSSLLNPGCDPGPVHVHGLTRERLVGSPSFEQVGPQVAALLHGRVMVAHNARFDYDFLAHEFARAGLNLPVDQRLCTLALNRRLSPPTPNMRLGTLAAHYGVVQTKAHDAVDDTRVLAGVLHGSLTAAARLGLSLPLVPCPPRQTAVRPRPPAGSRKIPCAYRNPGRLAAGGPLVQGMKVAITGDTRTPRTDLTAKATATGLNMMSTVSRHTSALVANDPDLPTAKAERATAEGIPIIDEPTFLRLLQDVRPGTPHKAAPPQDRPTTPPAHHVTLPVKGLTGRRVLVLGGSHDQAAATRVRVTELGGSAAVNLSGSVTDVVVLPGGDTDRRMSRVHSLGLPVHDENWLRTLSTSPPPGGIRVEPKQPAIPVLPRGGAIDLVTSHTIPWTVAATWAHQTTCEIDVVAFALDADEQVSCDDDFVFYGATETPDGTITLSADGPAEQSIIIDTASLSPAVHRVVIAAAIDGTTTFGAVGAIEITIGSEAPLAQATLDAGTTERTMLLAEIYRRGPSWRLRAIGQGYDHALADLARNYGVDITD</sequence>
<feature type="domain" description="BRCT" evidence="5">
    <location>
        <begin position="319"/>
        <end position="397"/>
    </location>
</feature>
<dbReference type="SMART" id="SM00292">
    <property type="entry name" value="BRCT"/>
    <property type="match status" value="2"/>
</dbReference>
<evidence type="ECO:0000256" key="4">
    <source>
        <dbReference type="SAM" id="MobiDB-lite"/>
    </source>
</evidence>
<dbReference type="SMART" id="SM00479">
    <property type="entry name" value="EXOIII"/>
    <property type="match status" value="1"/>
</dbReference>
<dbReference type="InterPro" id="IPR013520">
    <property type="entry name" value="Ribonucl_H"/>
</dbReference>
<protein>
    <submittedName>
        <fullName evidence="7">DEDDh family exonuclease</fullName>
    </submittedName>
</protein>
<dbReference type="InterPro" id="IPR036397">
    <property type="entry name" value="RNaseH_sf"/>
</dbReference>